<dbReference type="HOGENOM" id="CLU_091355_0_0_10"/>
<dbReference type="CDD" id="cd01832">
    <property type="entry name" value="SGNH_hydrolase_like_1"/>
    <property type="match status" value="1"/>
</dbReference>
<dbReference type="KEGG" id="dfe:Dfer_0409"/>
<accession>C6VYJ9</accession>
<feature type="domain" description="SGNH hydrolase-type esterase" evidence="2">
    <location>
        <begin position="51"/>
        <end position="229"/>
    </location>
</feature>
<dbReference type="Gene3D" id="3.40.50.1110">
    <property type="entry name" value="SGNH hydrolase"/>
    <property type="match status" value="1"/>
</dbReference>
<proteinExistence type="predicted"/>
<dbReference type="InterPro" id="IPR036514">
    <property type="entry name" value="SGNH_hydro_sf"/>
</dbReference>
<feature type="signal peptide" evidence="1">
    <location>
        <begin position="1"/>
        <end position="29"/>
    </location>
</feature>
<dbReference type="SUPFAM" id="SSF52266">
    <property type="entry name" value="SGNH hydrolase"/>
    <property type="match status" value="1"/>
</dbReference>
<dbReference type="GO" id="GO:0016788">
    <property type="term" value="F:hydrolase activity, acting on ester bonds"/>
    <property type="evidence" value="ECO:0007669"/>
    <property type="project" value="UniProtKB-ARBA"/>
</dbReference>
<reference evidence="3 4" key="1">
    <citation type="journal article" date="2009" name="Stand. Genomic Sci.">
        <title>Complete genome sequence of Dyadobacter fermentans type strain (NS114).</title>
        <authorList>
            <person name="Lang E."/>
            <person name="Lapidus A."/>
            <person name="Chertkov O."/>
            <person name="Brettin T."/>
            <person name="Detter J.C."/>
            <person name="Han C."/>
            <person name="Copeland A."/>
            <person name="Glavina Del Rio T."/>
            <person name="Nolan M."/>
            <person name="Chen F."/>
            <person name="Lucas S."/>
            <person name="Tice H."/>
            <person name="Cheng J.F."/>
            <person name="Land M."/>
            <person name="Hauser L."/>
            <person name="Chang Y.J."/>
            <person name="Jeffries C.D."/>
            <person name="Kopitz M."/>
            <person name="Bruce D."/>
            <person name="Goodwin L."/>
            <person name="Pitluck S."/>
            <person name="Ovchinnikova G."/>
            <person name="Pati A."/>
            <person name="Ivanova N."/>
            <person name="Mavrommatis K."/>
            <person name="Chen A."/>
            <person name="Palaniappan K."/>
            <person name="Chain P."/>
            <person name="Bristow J."/>
            <person name="Eisen J.A."/>
            <person name="Markowitz V."/>
            <person name="Hugenholtz P."/>
            <person name="Goker M."/>
            <person name="Rohde M."/>
            <person name="Kyrpides N.C."/>
            <person name="Klenk H.P."/>
        </authorList>
    </citation>
    <scope>NUCLEOTIDE SEQUENCE [LARGE SCALE GENOMIC DNA]</scope>
    <source>
        <strain evidence="4">ATCC 700827 / DSM 18053 / CIP 107007 / KCTC 52180 / NS114</strain>
    </source>
</reference>
<dbReference type="AlphaFoldDB" id="C6VYJ9"/>
<keyword evidence="4" id="KW-1185">Reference proteome</keyword>
<dbReference type="eggNOG" id="COG2755">
    <property type="taxonomic scope" value="Bacteria"/>
</dbReference>
<dbReference type="Proteomes" id="UP000002011">
    <property type="component" value="Chromosome"/>
</dbReference>
<evidence type="ECO:0000259" key="2">
    <source>
        <dbReference type="Pfam" id="PF13472"/>
    </source>
</evidence>
<dbReference type="STRING" id="471854.Dfer_0409"/>
<dbReference type="InterPro" id="IPR013830">
    <property type="entry name" value="SGNH_hydro"/>
</dbReference>
<keyword evidence="1" id="KW-0732">Signal</keyword>
<dbReference type="Pfam" id="PF13472">
    <property type="entry name" value="Lipase_GDSL_2"/>
    <property type="match status" value="1"/>
</dbReference>
<name>C6VYJ9_DYAFD</name>
<organism evidence="3 4">
    <name type="scientific">Dyadobacter fermentans (strain ATCC 700827 / DSM 18053 / CIP 107007 / KCTC 52180 / NS114)</name>
    <dbReference type="NCBI Taxonomy" id="471854"/>
    <lineage>
        <taxon>Bacteria</taxon>
        <taxon>Pseudomonadati</taxon>
        <taxon>Bacteroidota</taxon>
        <taxon>Cytophagia</taxon>
        <taxon>Cytophagales</taxon>
        <taxon>Spirosomataceae</taxon>
        <taxon>Dyadobacter</taxon>
    </lineage>
</organism>
<feature type="chain" id="PRO_5002970822" evidence="1">
    <location>
        <begin position="30"/>
        <end position="242"/>
    </location>
</feature>
<gene>
    <name evidence="3" type="ordered locus">Dfer_0409</name>
</gene>
<dbReference type="EMBL" id="CP001619">
    <property type="protein sequence ID" value="ACT91678.1"/>
    <property type="molecule type" value="Genomic_DNA"/>
</dbReference>
<evidence type="ECO:0000313" key="4">
    <source>
        <dbReference type="Proteomes" id="UP000002011"/>
    </source>
</evidence>
<evidence type="ECO:0000256" key="1">
    <source>
        <dbReference type="SAM" id="SignalP"/>
    </source>
</evidence>
<protein>
    <submittedName>
        <fullName evidence="3">Lipolytic protein G-D-S-L family</fullName>
    </submittedName>
</protein>
<sequence>MGSKTVYKGMKVYQIAILLCMLACGGTQSPGPSAPAGTDPIEESGKPQYLALGDSYTIGQSVAPDERWPVILADELKKAGKPVATPKIVARTGWTTRNLLDALEQSPPTGTFDLVSLLIGVNNQYQGRNKEEYRIEFRQLLQQAIAYAGDDAGNLFVLSIPDWGVTAIGEGNREHIAAEIDSFNAIAKEECQKLKIVFIDITPISRKALNDPTMIASDQLHFSGKMYRLWVNEALPRVRQLF</sequence>
<evidence type="ECO:0000313" key="3">
    <source>
        <dbReference type="EMBL" id="ACT91678.1"/>
    </source>
</evidence>